<dbReference type="InterPro" id="IPR021973">
    <property type="entry name" value="SprA-related"/>
</dbReference>
<evidence type="ECO:0000256" key="1">
    <source>
        <dbReference type="SAM" id="Coils"/>
    </source>
</evidence>
<feature type="compositionally biased region" description="Basic and acidic residues" evidence="2">
    <location>
        <begin position="98"/>
        <end position="132"/>
    </location>
</feature>
<gene>
    <name evidence="3" type="ORF">CSA60_02845</name>
</gene>
<evidence type="ECO:0008006" key="5">
    <source>
        <dbReference type="Google" id="ProtNLM"/>
    </source>
</evidence>
<evidence type="ECO:0000313" key="4">
    <source>
        <dbReference type="Proteomes" id="UP000243469"/>
    </source>
</evidence>
<dbReference type="Pfam" id="PF12118">
    <property type="entry name" value="SprA-related"/>
    <property type="match status" value="1"/>
</dbReference>
<dbReference type="EMBL" id="PDSH01000015">
    <property type="protein sequence ID" value="PIE24907.1"/>
    <property type="molecule type" value="Genomic_DNA"/>
</dbReference>
<dbReference type="AlphaFoldDB" id="A0A2G6JNA0"/>
<feature type="compositionally biased region" description="Polar residues" evidence="2">
    <location>
        <begin position="84"/>
        <end position="93"/>
    </location>
</feature>
<protein>
    <recommendedName>
        <fullName evidence="5">Catalase</fullName>
    </recommendedName>
</protein>
<organism evidence="3 4">
    <name type="scientific">Neptuniibacter caesariensis</name>
    <dbReference type="NCBI Taxonomy" id="207954"/>
    <lineage>
        <taxon>Bacteria</taxon>
        <taxon>Pseudomonadati</taxon>
        <taxon>Pseudomonadota</taxon>
        <taxon>Gammaproteobacteria</taxon>
        <taxon>Oceanospirillales</taxon>
        <taxon>Oceanospirillaceae</taxon>
        <taxon>Neptuniibacter</taxon>
    </lineage>
</organism>
<reference evidence="3 4" key="1">
    <citation type="submission" date="2017-10" db="EMBL/GenBank/DDBJ databases">
        <title>Novel microbial diversity and functional potential in the marine mammal oral microbiome.</title>
        <authorList>
            <person name="Dudek N.K."/>
            <person name="Sun C.L."/>
            <person name="Burstein D."/>
            <person name="Kantor R.S."/>
            <person name="Aliaga Goltsman D.S."/>
            <person name="Bik E.M."/>
            <person name="Thomas B.C."/>
            <person name="Banfield J.F."/>
            <person name="Relman D.A."/>
        </authorList>
    </citation>
    <scope>NUCLEOTIDE SEQUENCE [LARGE SCALE GENOMIC DNA]</scope>
    <source>
        <strain evidence="3">DOLJORAL78_47_21</strain>
    </source>
</reference>
<evidence type="ECO:0000313" key="3">
    <source>
        <dbReference type="EMBL" id="PIE24907.1"/>
    </source>
</evidence>
<comment type="caution">
    <text evidence="3">The sequence shown here is derived from an EMBL/GenBank/DDBJ whole genome shotgun (WGS) entry which is preliminary data.</text>
</comment>
<feature type="region of interest" description="Disordered" evidence="2">
    <location>
        <begin position="66"/>
        <end position="138"/>
    </location>
</feature>
<accession>A0A2G6JNA0</accession>
<feature type="region of interest" description="Disordered" evidence="2">
    <location>
        <begin position="219"/>
        <end position="243"/>
    </location>
</feature>
<evidence type="ECO:0000256" key="2">
    <source>
        <dbReference type="SAM" id="MobiDB-lite"/>
    </source>
</evidence>
<sequence length="304" mass="32944">MQIFDAANAQALNANAVPQELRSREAVDACASAKSVPSEQELHSSRGLVNRDRVTLSAEVAEASRLAGAGSAELEHKDCDSADGSKSSVTESPLSGADDAKTVEEEKTEQQELELTRELSRRDREVRAHEQAHAALGGQYASAPTYTYERGPDGRMYAVEGEVKIDTTPIPNDPQATLEKAELIQRAALGVAEPSSADRAVAAKAQVMATEARAEILQQEEAKTEGSQSRNKSSQEDEPTAGERLQKLRDEQAARAETATEALNDFNNRMNDINKQLAEINKKLVDAGVFQKLFPEGSLLDREI</sequence>
<dbReference type="Proteomes" id="UP000243469">
    <property type="component" value="Unassembled WGS sequence"/>
</dbReference>
<feature type="coiled-coil region" evidence="1">
    <location>
        <begin position="249"/>
        <end position="283"/>
    </location>
</feature>
<name>A0A2G6JNA0_NEPCE</name>
<proteinExistence type="predicted"/>
<keyword evidence="1" id="KW-0175">Coiled coil</keyword>